<keyword evidence="4" id="KW-0496">Mitochondrion</keyword>
<evidence type="ECO:0000256" key="3">
    <source>
        <dbReference type="ARBA" id="ARBA00022980"/>
    </source>
</evidence>
<evidence type="ECO:0000256" key="1">
    <source>
        <dbReference type="ARBA" id="ARBA00004173"/>
    </source>
</evidence>
<dbReference type="OrthoDB" id="2257454at2759"/>
<dbReference type="PANTHER" id="PTHR13362:SF2">
    <property type="entry name" value="SMALL RIBOSOMAL SUBUNIT PROTEIN MS33"/>
    <property type="match status" value="1"/>
</dbReference>
<dbReference type="PANTHER" id="PTHR13362">
    <property type="entry name" value="MITOCHONDRIAL RIBOSOMAL PROTEIN S33"/>
    <property type="match status" value="1"/>
</dbReference>
<evidence type="ECO:0000256" key="2">
    <source>
        <dbReference type="ARBA" id="ARBA00008970"/>
    </source>
</evidence>
<feature type="region of interest" description="Disordered" evidence="7">
    <location>
        <begin position="75"/>
        <end position="106"/>
    </location>
</feature>
<name>A0A0C3SB00_PHLG1</name>
<evidence type="ECO:0000256" key="4">
    <source>
        <dbReference type="ARBA" id="ARBA00023128"/>
    </source>
</evidence>
<dbReference type="STRING" id="745531.A0A0C3SB00"/>
<accession>A0A0C3SB00</accession>
<evidence type="ECO:0000256" key="5">
    <source>
        <dbReference type="ARBA" id="ARBA00023274"/>
    </source>
</evidence>
<organism evidence="8 9">
    <name type="scientific">Phlebiopsis gigantea (strain 11061_1 CR5-6)</name>
    <name type="common">White-rot fungus</name>
    <name type="synonym">Peniophora gigantea</name>
    <dbReference type="NCBI Taxonomy" id="745531"/>
    <lineage>
        <taxon>Eukaryota</taxon>
        <taxon>Fungi</taxon>
        <taxon>Dikarya</taxon>
        <taxon>Basidiomycota</taxon>
        <taxon>Agaricomycotina</taxon>
        <taxon>Agaricomycetes</taxon>
        <taxon>Polyporales</taxon>
        <taxon>Phanerochaetaceae</taxon>
        <taxon>Phlebiopsis</taxon>
    </lineage>
</organism>
<keyword evidence="5" id="KW-0687">Ribonucleoprotein</keyword>
<evidence type="ECO:0000313" key="9">
    <source>
        <dbReference type="Proteomes" id="UP000053257"/>
    </source>
</evidence>
<dbReference type="EMBL" id="KN840496">
    <property type="protein sequence ID" value="KIP07495.1"/>
    <property type="molecule type" value="Genomic_DNA"/>
</dbReference>
<evidence type="ECO:0000256" key="7">
    <source>
        <dbReference type="SAM" id="MobiDB-lite"/>
    </source>
</evidence>
<keyword evidence="9" id="KW-1185">Reference proteome</keyword>
<keyword evidence="3" id="KW-0689">Ribosomal protein</keyword>
<dbReference type="InterPro" id="IPR013219">
    <property type="entry name" value="Ribosomal_mS33"/>
</dbReference>
<dbReference type="GO" id="GO:0005739">
    <property type="term" value="C:mitochondrion"/>
    <property type="evidence" value="ECO:0007669"/>
    <property type="project" value="UniProtKB-SubCell"/>
</dbReference>
<reference evidence="8 9" key="1">
    <citation type="journal article" date="2014" name="PLoS Genet.">
        <title>Analysis of the Phlebiopsis gigantea genome, transcriptome and secretome provides insight into its pioneer colonization strategies of wood.</title>
        <authorList>
            <person name="Hori C."/>
            <person name="Ishida T."/>
            <person name="Igarashi K."/>
            <person name="Samejima M."/>
            <person name="Suzuki H."/>
            <person name="Master E."/>
            <person name="Ferreira P."/>
            <person name="Ruiz-Duenas F.J."/>
            <person name="Held B."/>
            <person name="Canessa P."/>
            <person name="Larrondo L.F."/>
            <person name="Schmoll M."/>
            <person name="Druzhinina I.S."/>
            <person name="Kubicek C.P."/>
            <person name="Gaskell J.A."/>
            <person name="Kersten P."/>
            <person name="St John F."/>
            <person name="Glasner J."/>
            <person name="Sabat G."/>
            <person name="Splinter BonDurant S."/>
            <person name="Syed K."/>
            <person name="Yadav J."/>
            <person name="Mgbeahuruike A.C."/>
            <person name="Kovalchuk A."/>
            <person name="Asiegbu F.O."/>
            <person name="Lackner G."/>
            <person name="Hoffmeister D."/>
            <person name="Rencoret J."/>
            <person name="Gutierrez A."/>
            <person name="Sun H."/>
            <person name="Lindquist E."/>
            <person name="Barry K."/>
            <person name="Riley R."/>
            <person name="Grigoriev I.V."/>
            <person name="Henrissat B."/>
            <person name="Kues U."/>
            <person name="Berka R.M."/>
            <person name="Martinez A.T."/>
            <person name="Covert S.F."/>
            <person name="Blanchette R.A."/>
            <person name="Cullen D."/>
        </authorList>
    </citation>
    <scope>NUCLEOTIDE SEQUENCE [LARGE SCALE GENOMIC DNA]</scope>
    <source>
        <strain evidence="8 9">11061_1 CR5-6</strain>
    </source>
</reference>
<gene>
    <name evidence="8" type="ORF">PHLGIDRAFT_89468</name>
</gene>
<evidence type="ECO:0000256" key="6">
    <source>
        <dbReference type="ARBA" id="ARBA00035132"/>
    </source>
</evidence>
<dbReference type="GO" id="GO:1990904">
    <property type="term" value="C:ribonucleoprotein complex"/>
    <property type="evidence" value="ECO:0007669"/>
    <property type="project" value="UniProtKB-KW"/>
</dbReference>
<dbReference type="Proteomes" id="UP000053257">
    <property type="component" value="Unassembled WGS sequence"/>
</dbReference>
<dbReference type="HOGENOM" id="CLU_150777_0_1_1"/>
<comment type="subcellular location">
    <subcellularLocation>
        <location evidence="1">Mitochondrion</location>
    </subcellularLocation>
</comment>
<dbReference type="AlphaFoldDB" id="A0A0C3SB00"/>
<sequence>MSAVAPSRLALLTRLRCSIFQTAYNPTSIRTGAKYLRARLRGPSMVNYYPVQLSISEARKMFPKFDAIDFQEQERVEDVEARKARGKGTPRKARSKDESRRTKRRR</sequence>
<evidence type="ECO:0000313" key="8">
    <source>
        <dbReference type="EMBL" id="KIP07495.1"/>
    </source>
</evidence>
<feature type="compositionally biased region" description="Basic residues" evidence="7">
    <location>
        <begin position="84"/>
        <end position="94"/>
    </location>
</feature>
<dbReference type="GO" id="GO:0005840">
    <property type="term" value="C:ribosome"/>
    <property type="evidence" value="ECO:0007669"/>
    <property type="project" value="UniProtKB-KW"/>
</dbReference>
<dbReference type="Pfam" id="PF08293">
    <property type="entry name" value="MRP-S33"/>
    <property type="match status" value="1"/>
</dbReference>
<proteinExistence type="inferred from homology"/>
<comment type="similarity">
    <text evidence="2">Belongs to the mitochondrion-specific ribosomal protein mS33 family.</text>
</comment>
<protein>
    <recommendedName>
        <fullName evidence="6">Small ribosomal subunit protein mS33</fullName>
    </recommendedName>
</protein>